<dbReference type="InterPro" id="IPR023267">
    <property type="entry name" value="RCMT"/>
</dbReference>
<dbReference type="InterPro" id="IPR054728">
    <property type="entry name" value="RsmB-like_ferredoxin"/>
</dbReference>
<organism evidence="16 17">
    <name type="scientific">Falsibacillus albus</name>
    <dbReference type="NCBI Taxonomy" id="2478915"/>
    <lineage>
        <taxon>Bacteria</taxon>
        <taxon>Bacillati</taxon>
        <taxon>Bacillota</taxon>
        <taxon>Bacilli</taxon>
        <taxon>Bacillales</taxon>
        <taxon>Bacillaceae</taxon>
        <taxon>Falsibacillus</taxon>
    </lineage>
</organism>
<evidence type="ECO:0000313" key="17">
    <source>
        <dbReference type="Proteomes" id="UP000276770"/>
    </source>
</evidence>
<keyword evidence="17" id="KW-1185">Reference proteome</keyword>
<keyword evidence="9 14" id="KW-0949">S-adenosyl-L-methionine</keyword>
<evidence type="ECO:0000256" key="5">
    <source>
        <dbReference type="ARBA" id="ARBA00022490"/>
    </source>
</evidence>
<dbReference type="FunFam" id="1.10.940.10:FF:000006">
    <property type="entry name" value="16S rRNA (Cytosine(967)-C(5))-methyltransferase RsmB"/>
    <property type="match status" value="1"/>
</dbReference>
<dbReference type="InterPro" id="IPR018314">
    <property type="entry name" value="RsmB/NOL1/NOP2-like_CS"/>
</dbReference>
<dbReference type="InterPro" id="IPR029063">
    <property type="entry name" value="SAM-dependent_MTases_sf"/>
</dbReference>
<comment type="similarity">
    <text evidence="3 14">Belongs to the class I-like SAM-binding methyltransferase superfamily. RsmB/NOP family.</text>
</comment>
<dbReference type="GO" id="GO:0005737">
    <property type="term" value="C:cytoplasm"/>
    <property type="evidence" value="ECO:0007669"/>
    <property type="project" value="UniProtKB-SubCell"/>
</dbReference>
<dbReference type="InterPro" id="IPR035926">
    <property type="entry name" value="NusB-like_sf"/>
</dbReference>
<dbReference type="FunFam" id="3.30.70.1170:FF:000003">
    <property type="entry name" value="16S rRNA (Cytosine(967)-C(5))-methyltransferase RsmB"/>
    <property type="match status" value="1"/>
</dbReference>
<dbReference type="AlphaFoldDB" id="A0A3L7JZ26"/>
<feature type="domain" description="SAM-dependent MTase RsmB/NOP-type" evidence="15">
    <location>
        <begin position="172"/>
        <end position="446"/>
    </location>
</feature>
<dbReference type="GO" id="GO:0003723">
    <property type="term" value="F:RNA binding"/>
    <property type="evidence" value="ECO:0007669"/>
    <property type="project" value="UniProtKB-UniRule"/>
</dbReference>
<comment type="function">
    <text evidence="1">Specifically methylates the cytosine at position 967 (m5C967) of 16S rRNA.</text>
</comment>
<evidence type="ECO:0000256" key="7">
    <source>
        <dbReference type="ARBA" id="ARBA00022603"/>
    </source>
</evidence>
<evidence type="ECO:0000256" key="2">
    <source>
        <dbReference type="ARBA" id="ARBA00004496"/>
    </source>
</evidence>
<dbReference type="InterPro" id="IPR001678">
    <property type="entry name" value="MeTrfase_RsmB-F_NOP2_dom"/>
</dbReference>
<dbReference type="GO" id="GO:0006355">
    <property type="term" value="P:regulation of DNA-templated transcription"/>
    <property type="evidence" value="ECO:0007669"/>
    <property type="project" value="InterPro"/>
</dbReference>
<dbReference type="Pfam" id="PF01029">
    <property type="entry name" value="NusB"/>
    <property type="match status" value="1"/>
</dbReference>
<comment type="caution">
    <text evidence="16">The sequence shown here is derived from an EMBL/GenBank/DDBJ whole genome shotgun (WGS) entry which is preliminary data.</text>
</comment>
<feature type="binding site" evidence="14">
    <location>
        <position position="285"/>
    </location>
    <ligand>
        <name>S-adenosyl-L-methionine</name>
        <dbReference type="ChEBI" id="CHEBI:59789"/>
    </ligand>
</feature>
<dbReference type="EC" id="2.1.1.176" evidence="4"/>
<dbReference type="Gene3D" id="1.10.940.10">
    <property type="entry name" value="NusB-like"/>
    <property type="match status" value="1"/>
</dbReference>
<evidence type="ECO:0000256" key="8">
    <source>
        <dbReference type="ARBA" id="ARBA00022679"/>
    </source>
</evidence>
<evidence type="ECO:0000256" key="4">
    <source>
        <dbReference type="ARBA" id="ARBA00012140"/>
    </source>
</evidence>
<evidence type="ECO:0000256" key="10">
    <source>
        <dbReference type="ARBA" id="ARBA00022884"/>
    </source>
</evidence>
<evidence type="ECO:0000256" key="12">
    <source>
        <dbReference type="ARBA" id="ARBA00031088"/>
    </source>
</evidence>
<dbReference type="SUPFAM" id="SSF53335">
    <property type="entry name" value="S-adenosyl-L-methionine-dependent methyltransferases"/>
    <property type="match status" value="1"/>
</dbReference>
<keyword evidence="7 14" id="KW-0489">Methyltransferase</keyword>
<dbReference type="InterPro" id="IPR049560">
    <property type="entry name" value="MeTrfase_RsmB-F_NOP2_cat"/>
</dbReference>
<dbReference type="Proteomes" id="UP000276770">
    <property type="component" value="Unassembled WGS sequence"/>
</dbReference>
<dbReference type="NCBIfam" id="NF011494">
    <property type="entry name" value="PRK14902.1"/>
    <property type="match status" value="1"/>
</dbReference>
<name>A0A3L7JZ26_9BACI</name>
<dbReference type="PROSITE" id="PS01153">
    <property type="entry name" value="NOL1_NOP2_SUN"/>
    <property type="match status" value="1"/>
</dbReference>
<dbReference type="CDD" id="cd02440">
    <property type="entry name" value="AdoMet_MTases"/>
    <property type="match status" value="1"/>
</dbReference>
<evidence type="ECO:0000256" key="3">
    <source>
        <dbReference type="ARBA" id="ARBA00007494"/>
    </source>
</evidence>
<feature type="binding site" evidence="14">
    <location>
        <position position="331"/>
    </location>
    <ligand>
        <name>S-adenosyl-L-methionine</name>
        <dbReference type="ChEBI" id="CHEBI:59789"/>
    </ligand>
</feature>
<dbReference type="InterPro" id="IPR006027">
    <property type="entry name" value="NusB_RsmB_TIM44"/>
</dbReference>
<evidence type="ECO:0000256" key="11">
    <source>
        <dbReference type="ARBA" id="ARBA00030399"/>
    </source>
</evidence>
<comment type="catalytic activity">
    <reaction evidence="13">
        <text>cytidine(967) in 16S rRNA + S-adenosyl-L-methionine = 5-methylcytidine(967) in 16S rRNA + S-adenosyl-L-homocysteine + H(+)</text>
        <dbReference type="Rhea" id="RHEA:42748"/>
        <dbReference type="Rhea" id="RHEA-COMP:10219"/>
        <dbReference type="Rhea" id="RHEA-COMP:10220"/>
        <dbReference type="ChEBI" id="CHEBI:15378"/>
        <dbReference type="ChEBI" id="CHEBI:57856"/>
        <dbReference type="ChEBI" id="CHEBI:59789"/>
        <dbReference type="ChEBI" id="CHEBI:74483"/>
        <dbReference type="ChEBI" id="CHEBI:82748"/>
        <dbReference type="EC" id="2.1.1.176"/>
    </reaction>
</comment>
<dbReference type="Gene3D" id="3.40.50.150">
    <property type="entry name" value="Vaccinia Virus protein VP39"/>
    <property type="match status" value="1"/>
</dbReference>
<keyword evidence="5" id="KW-0963">Cytoplasm</keyword>
<dbReference type="PANTHER" id="PTHR22807">
    <property type="entry name" value="NOP2 YEAST -RELATED NOL1/NOP2/FMU SUN DOMAIN-CONTAINING"/>
    <property type="match status" value="1"/>
</dbReference>
<dbReference type="Gene3D" id="3.30.70.1170">
    <property type="entry name" value="Sun protein, domain 3"/>
    <property type="match status" value="1"/>
</dbReference>
<evidence type="ECO:0000256" key="6">
    <source>
        <dbReference type="ARBA" id="ARBA00022552"/>
    </source>
</evidence>
<dbReference type="OrthoDB" id="9810297at2"/>
<dbReference type="GO" id="GO:0008649">
    <property type="term" value="F:rRNA methyltransferase activity"/>
    <property type="evidence" value="ECO:0007669"/>
    <property type="project" value="InterPro"/>
</dbReference>
<keyword evidence="6" id="KW-0698">rRNA processing</keyword>
<protein>
    <recommendedName>
        <fullName evidence="4">16S rRNA (cytosine(967)-C(5))-methyltransferase</fullName>
        <ecNumber evidence="4">2.1.1.176</ecNumber>
    </recommendedName>
    <alternativeName>
        <fullName evidence="11">16S rRNA m5C967 methyltransferase</fullName>
    </alternativeName>
    <alternativeName>
        <fullName evidence="12">rRNA (cytosine-C(5)-)-methyltransferase RsmB</fullName>
    </alternativeName>
</protein>
<evidence type="ECO:0000256" key="1">
    <source>
        <dbReference type="ARBA" id="ARBA00002724"/>
    </source>
</evidence>
<dbReference type="NCBIfam" id="TIGR00563">
    <property type="entry name" value="rsmB"/>
    <property type="match status" value="1"/>
</dbReference>
<dbReference type="PANTHER" id="PTHR22807:SF53">
    <property type="entry name" value="RIBOSOMAL RNA SMALL SUBUNIT METHYLTRANSFERASE B-RELATED"/>
    <property type="match status" value="1"/>
</dbReference>
<accession>A0A3L7JZ26</accession>
<dbReference type="Pfam" id="PF01189">
    <property type="entry name" value="Methyltr_RsmB-F"/>
    <property type="match status" value="1"/>
</dbReference>
<dbReference type="FunFam" id="3.40.50.150:FF:000022">
    <property type="entry name" value="Ribosomal RNA small subunit methyltransferase B"/>
    <property type="match status" value="1"/>
</dbReference>
<dbReference type="PRINTS" id="PR02008">
    <property type="entry name" value="RCMTFAMILY"/>
</dbReference>
<keyword evidence="8 14" id="KW-0808">Transferase</keyword>
<evidence type="ECO:0000256" key="13">
    <source>
        <dbReference type="ARBA" id="ARBA00047283"/>
    </source>
</evidence>
<dbReference type="PROSITE" id="PS51686">
    <property type="entry name" value="SAM_MT_RSMB_NOP"/>
    <property type="match status" value="1"/>
</dbReference>
<feature type="binding site" evidence="14">
    <location>
        <position position="312"/>
    </location>
    <ligand>
        <name>S-adenosyl-L-methionine</name>
        <dbReference type="ChEBI" id="CHEBI:59789"/>
    </ligand>
</feature>
<sequence length="446" mass="50076">MGNQKKNVRDAALDVIEAVEKNQSYSNLLLNHAIERNKLEGPDVGLLTEIVYGTIQRKLTLDYYLNPFLKNRKKLEGWVLNLLRLSLYQIVYLDKIPERAAIYEAVEIAKKRGHKGISSMVNGVLRNLQRKGIPSMDEIKDPIERISIETSNPYWLTERWVEMFGLDKTMEMCKANLIAPNQTVRVNTTKISRDELVRILNEEGFVVEKSPLLPEAIQSLRGNVAHSDAYKQGLCTIQDESSMMVAYALQLEDQLNVLDACAAPGGKSTHIAEKLHGTGNVVSLDLHEHKVKLIVQNAKRLGLENIAGHTLDSRKVQEKFKEGTFDRILVDAPCSGLGVLRRKPDIKYSKKASDIQALQKIQHAILDAVAPLLKKDGILVYSTCTVDQWENEKAVQDFLDSHSDFEPIALSNLPEPVHPFANGHQMQIFPQDFGGDGFYIASVSKK</sequence>
<dbReference type="RefSeq" id="WP_121680316.1">
    <property type="nucleotide sequence ID" value="NZ_RCVZ01000005.1"/>
</dbReference>
<comment type="subcellular location">
    <subcellularLocation>
        <location evidence="2">Cytoplasm</location>
    </subcellularLocation>
</comment>
<dbReference type="InterPro" id="IPR004573">
    <property type="entry name" value="rRNA_ssu_MeTfrase_B"/>
</dbReference>
<proteinExistence type="inferred from homology"/>
<evidence type="ECO:0000256" key="9">
    <source>
        <dbReference type="ARBA" id="ARBA00022691"/>
    </source>
</evidence>
<reference evidence="16 17" key="1">
    <citation type="submission" date="2018-10" db="EMBL/GenBank/DDBJ databases">
        <title>Falsibacillus sp. genome draft.</title>
        <authorList>
            <person name="Shi S."/>
        </authorList>
    </citation>
    <scope>NUCLEOTIDE SEQUENCE [LARGE SCALE GENOMIC DNA]</scope>
    <source>
        <strain evidence="16 17">GY 10110</strain>
    </source>
</reference>
<feature type="binding site" evidence="14">
    <location>
        <begin position="261"/>
        <end position="267"/>
    </location>
    <ligand>
        <name>S-adenosyl-L-methionine</name>
        <dbReference type="ChEBI" id="CHEBI:59789"/>
    </ligand>
</feature>
<gene>
    <name evidence="16" type="primary">rsmB</name>
    <name evidence="16" type="ORF">D9X91_09205</name>
</gene>
<feature type="active site" description="Nucleophile" evidence="14">
    <location>
        <position position="384"/>
    </location>
</feature>
<dbReference type="EMBL" id="RCVZ01000005">
    <property type="protein sequence ID" value="RLQ95790.1"/>
    <property type="molecule type" value="Genomic_DNA"/>
</dbReference>
<evidence type="ECO:0000259" key="15">
    <source>
        <dbReference type="PROSITE" id="PS51686"/>
    </source>
</evidence>
<dbReference type="SUPFAM" id="SSF48013">
    <property type="entry name" value="NusB-like"/>
    <property type="match status" value="1"/>
</dbReference>
<dbReference type="Pfam" id="PF22458">
    <property type="entry name" value="RsmF-B_ferredox"/>
    <property type="match status" value="1"/>
</dbReference>
<keyword evidence="10 14" id="KW-0694">RNA-binding</keyword>
<evidence type="ECO:0000256" key="14">
    <source>
        <dbReference type="PROSITE-ProRule" id="PRU01023"/>
    </source>
</evidence>
<evidence type="ECO:0000313" key="16">
    <source>
        <dbReference type="EMBL" id="RLQ95790.1"/>
    </source>
</evidence>